<accession>A0ACC2TX13</accession>
<comment type="caution">
    <text evidence="1">The sequence shown here is derived from an EMBL/GenBank/DDBJ whole genome shotgun (WGS) entry which is preliminary data.</text>
</comment>
<dbReference type="EMBL" id="QTSX02002096">
    <property type="protein sequence ID" value="KAJ9079055.1"/>
    <property type="molecule type" value="Genomic_DNA"/>
</dbReference>
<evidence type="ECO:0000313" key="2">
    <source>
        <dbReference type="Proteomes" id="UP001165960"/>
    </source>
</evidence>
<dbReference type="Proteomes" id="UP001165960">
    <property type="component" value="Unassembled WGS sequence"/>
</dbReference>
<organism evidence="1 2">
    <name type="scientific">Entomophthora muscae</name>
    <dbReference type="NCBI Taxonomy" id="34485"/>
    <lineage>
        <taxon>Eukaryota</taxon>
        <taxon>Fungi</taxon>
        <taxon>Fungi incertae sedis</taxon>
        <taxon>Zoopagomycota</taxon>
        <taxon>Entomophthoromycotina</taxon>
        <taxon>Entomophthoromycetes</taxon>
        <taxon>Entomophthorales</taxon>
        <taxon>Entomophthoraceae</taxon>
        <taxon>Entomophthora</taxon>
    </lineage>
</organism>
<evidence type="ECO:0000313" key="1">
    <source>
        <dbReference type="EMBL" id="KAJ9079055.1"/>
    </source>
</evidence>
<keyword evidence="2" id="KW-1185">Reference proteome</keyword>
<proteinExistence type="predicted"/>
<sequence>MQGGCILMGVLGAVVASLDGQQMLQCHVASKQQAMFFQSLDVFKFDPLACNFTVRVVDQQQLDQVQQVSQCIPLEADFAKMSGHGRRKRSIEAPLSPDRFFADYQSYRTMRLTLAEWADQNPGIATFIPSVGQTHEGREMFAFKITSATAGIKKGIWFNGGQHAREWIAPATVIYLIHKLLVEAETPRVKALLDGVEFHFTPLANPDGYEYSRLPGKRLWRKNRRDNGDGSFGVDLNRNWDEHWGVVDKASSPSFITYHGPYPHSEPEVQALANYSLSIPSCYGGIDFHSYGQLILRNWGWSTLRSSIDANLVELSQLVQEAFKARGDIYTVKTLSELYPASGTLTDWMATKAKLVSLSIELCPSDYSYAFKLPAASIVSCSEGAYAAALAFSEYLLLHPNISADSTPIQKHFPQTSPKTSD</sequence>
<reference evidence="1" key="1">
    <citation type="submission" date="2022-04" db="EMBL/GenBank/DDBJ databases">
        <title>Genome of the entomopathogenic fungus Entomophthora muscae.</title>
        <authorList>
            <person name="Elya C."/>
            <person name="Lovett B.R."/>
            <person name="Lee E."/>
            <person name="Macias A.M."/>
            <person name="Hajek A.E."/>
            <person name="De Bivort B.L."/>
            <person name="Kasson M.T."/>
            <person name="De Fine Licht H.H."/>
            <person name="Stajich J.E."/>
        </authorList>
    </citation>
    <scope>NUCLEOTIDE SEQUENCE</scope>
    <source>
        <strain evidence="1">Berkeley</strain>
    </source>
</reference>
<protein>
    <submittedName>
        <fullName evidence="1">Uncharacterized protein</fullName>
    </submittedName>
</protein>
<name>A0ACC2TX13_9FUNG</name>
<gene>
    <name evidence="1" type="ORF">DSO57_1039481</name>
</gene>